<dbReference type="PANTHER" id="PTHR43847:SF1">
    <property type="entry name" value="BLL3993 PROTEIN"/>
    <property type="match status" value="1"/>
</dbReference>
<organism evidence="6 7">
    <name type="scientific">Cyanomargarita calcarea GSE-NOS-MK-12-04C</name>
    <dbReference type="NCBI Taxonomy" id="2839659"/>
    <lineage>
        <taxon>Bacteria</taxon>
        <taxon>Bacillati</taxon>
        <taxon>Cyanobacteriota</taxon>
        <taxon>Cyanophyceae</taxon>
        <taxon>Nostocales</taxon>
        <taxon>Cyanomargaritaceae</taxon>
        <taxon>Cyanomargarita</taxon>
    </lineage>
</organism>
<evidence type="ECO:0000256" key="5">
    <source>
        <dbReference type="SAM" id="Phobius"/>
    </source>
</evidence>
<dbReference type="EMBL" id="JAHHGZ010000028">
    <property type="protein sequence ID" value="MBW4670221.1"/>
    <property type="molecule type" value="Genomic_DNA"/>
</dbReference>
<keyword evidence="4 5" id="KW-0472">Membrane</keyword>
<feature type="transmembrane region" description="Helical" evidence="5">
    <location>
        <begin position="133"/>
        <end position="158"/>
    </location>
</feature>
<keyword evidence="3 5" id="KW-1133">Transmembrane helix</keyword>
<dbReference type="GO" id="GO:0016020">
    <property type="term" value="C:membrane"/>
    <property type="evidence" value="ECO:0007669"/>
    <property type="project" value="UniProtKB-SubCell"/>
</dbReference>
<feature type="transmembrane region" description="Helical" evidence="5">
    <location>
        <begin position="73"/>
        <end position="93"/>
    </location>
</feature>
<comment type="caution">
    <text evidence="6">The sequence shown here is derived from an EMBL/GenBank/DDBJ whole genome shotgun (WGS) entry which is preliminary data.</text>
</comment>
<name>A0A951QQP8_9CYAN</name>
<evidence type="ECO:0000256" key="2">
    <source>
        <dbReference type="ARBA" id="ARBA00022692"/>
    </source>
</evidence>
<protein>
    <submittedName>
        <fullName evidence="6">DUF1295 domain-containing protein</fullName>
    </submittedName>
</protein>
<dbReference type="Gene3D" id="1.20.120.1630">
    <property type="match status" value="1"/>
</dbReference>
<evidence type="ECO:0000313" key="6">
    <source>
        <dbReference type="EMBL" id="MBW4670221.1"/>
    </source>
</evidence>
<proteinExistence type="predicted"/>
<dbReference type="InterPro" id="IPR007269">
    <property type="entry name" value="ICMT_MeTrfase"/>
</dbReference>
<evidence type="ECO:0000256" key="1">
    <source>
        <dbReference type="ARBA" id="ARBA00004141"/>
    </source>
</evidence>
<reference evidence="6" key="1">
    <citation type="submission" date="2021-05" db="EMBL/GenBank/DDBJ databases">
        <authorList>
            <person name="Pietrasiak N."/>
            <person name="Ward R."/>
            <person name="Stajich J.E."/>
            <person name="Kurbessoian T."/>
        </authorList>
    </citation>
    <scope>NUCLEOTIDE SEQUENCE</scope>
    <source>
        <strain evidence="6">GSE-NOS-MK-12-04C</strain>
    </source>
</reference>
<dbReference type="PANTHER" id="PTHR43847">
    <property type="entry name" value="BLL3993 PROTEIN"/>
    <property type="match status" value="1"/>
</dbReference>
<dbReference type="GO" id="GO:0004671">
    <property type="term" value="F:protein C-terminal S-isoprenylcysteine carboxyl O-methyltransferase activity"/>
    <property type="evidence" value="ECO:0007669"/>
    <property type="project" value="InterPro"/>
</dbReference>
<accession>A0A951QQP8</accession>
<comment type="subcellular location">
    <subcellularLocation>
        <location evidence="1">Membrane</location>
        <topology evidence="1">Multi-pass membrane protein</topology>
    </subcellularLocation>
</comment>
<dbReference type="Pfam" id="PF04140">
    <property type="entry name" value="ICMT"/>
    <property type="match status" value="1"/>
</dbReference>
<dbReference type="InterPro" id="IPR052527">
    <property type="entry name" value="Metal_cation-efflux_comp"/>
</dbReference>
<evidence type="ECO:0000313" key="7">
    <source>
        <dbReference type="Proteomes" id="UP000729701"/>
    </source>
</evidence>
<dbReference type="Proteomes" id="UP000729701">
    <property type="component" value="Unassembled WGS sequence"/>
</dbReference>
<gene>
    <name evidence="6" type="ORF">KME60_23110</name>
</gene>
<evidence type="ECO:0000256" key="3">
    <source>
        <dbReference type="ARBA" id="ARBA00022989"/>
    </source>
</evidence>
<evidence type="ECO:0000256" key="4">
    <source>
        <dbReference type="ARBA" id="ARBA00023136"/>
    </source>
</evidence>
<keyword evidence="2 5" id="KW-0812">Transmembrane</keyword>
<reference evidence="6" key="2">
    <citation type="journal article" date="2022" name="Microbiol. Resour. Announc.">
        <title>Metagenome Sequencing to Explore Phylogenomics of Terrestrial Cyanobacteria.</title>
        <authorList>
            <person name="Ward R.D."/>
            <person name="Stajich J.E."/>
            <person name="Johansen J.R."/>
            <person name="Huntemann M."/>
            <person name="Clum A."/>
            <person name="Foster B."/>
            <person name="Foster B."/>
            <person name="Roux S."/>
            <person name="Palaniappan K."/>
            <person name="Varghese N."/>
            <person name="Mukherjee S."/>
            <person name="Reddy T.B.K."/>
            <person name="Daum C."/>
            <person name="Copeland A."/>
            <person name="Chen I.A."/>
            <person name="Ivanova N.N."/>
            <person name="Kyrpides N.C."/>
            <person name="Shapiro N."/>
            <person name="Eloe-Fadrosh E.A."/>
            <person name="Pietrasiak N."/>
        </authorList>
    </citation>
    <scope>NUCLEOTIDE SEQUENCE</scope>
    <source>
        <strain evidence="6">GSE-NOS-MK-12-04C</strain>
    </source>
</reference>
<dbReference type="AlphaFoldDB" id="A0A951QQP8"/>
<sequence>MTTKVIFLGIITSILLQRVLEMRLSQGNEARIIAQGGREHAPEHFWVMKLLHASWIFAMGIEVFWLDRPFIPGLAVVGFIGLLVGQSLRYAAILTLGNRWTVRVMTLPNAPAVNQGIYRYVRHPNYLGVILEIAAVPLIHTAYITSIFFTLANALLLLTRIRSEERALSEENNYSQVFAERPRFIPKSEPMA</sequence>
<feature type="transmembrane region" description="Helical" evidence="5">
    <location>
        <begin position="45"/>
        <end position="66"/>
    </location>
</feature>